<dbReference type="Proteomes" id="UP000046392">
    <property type="component" value="Unplaced"/>
</dbReference>
<organism evidence="1 2">
    <name type="scientific">Strongyloides papillosus</name>
    <name type="common">Intestinal threadworm</name>
    <dbReference type="NCBI Taxonomy" id="174720"/>
    <lineage>
        <taxon>Eukaryota</taxon>
        <taxon>Metazoa</taxon>
        <taxon>Ecdysozoa</taxon>
        <taxon>Nematoda</taxon>
        <taxon>Chromadorea</taxon>
        <taxon>Rhabditida</taxon>
        <taxon>Tylenchina</taxon>
        <taxon>Panagrolaimomorpha</taxon>
        <taxon>Strongyloidoidea</taxon>
        <taxon>Strongyloididae</taxon>
        <taxon>Strongyloides</taxon>
    </lineage>
</organism>
<proteinExistence type="predicted"/>
<dbReference type="AlphaFoldDB" id="A0A0N5BDQ2"/>
<accession>A0A0N5BDQ2</accession>
<dbReference type="WBParaSite" id="SPAL_0000413500.1">
    <property type="protein sequence ID" value="SPAL_0000413500.1"/>
    <property type="gene ID" value="SPAL_0000413500"/>
</dbReference>
<protein>
    <submittedName>
        <fullName evidence="2">AAA_14 domain-containing protein</fullName>
    </submittedName>
</protein>
<sequence length="174" mass="20427">MEIQNVIEKDFDFYGVSLGYQSQVNISIFGLADKTKIITWGVKNSPRAHDDFNHMKAFFKMSRAVYESLHNSQFFAKKEVIFPETSDYLSQFYQWQNDLRQEEVVKKYIGPDRQALVKDFYRSCEYANYSICSENEFLKFPIAKLLLDEVDLLRGTMESNVLRIGQIMTNSRNL</sequence>
<name>A0A0N5BDQ2_STREA</name>
<evidence type="ECO:0000313" key="1">
    <source>
        <dbReference type="Proteomes" id="UP000046392"/>
    </source>
</evidence>
<evidence type="ECO:0000313" key="2">
    <source>
        <dbReference type="WBParaSite" id="SPAL_0000413500.1"/>
    </source>
</evidence>
<reference evidence="2" key="1">
    <citation type="submission" date="2017-02" db="UniProtKB">
        <authorList>
            <consortium name="WormBaseParasite"/>
        </authorList>
    </citation>
    <scope>IDENTIFICATION</scope>
</reference>
<keyword evidence="1" id="KW-1185">Reference proteome</keyword>